<evidence type="ECO:0000256" key="7">
    <source>
        <dbReference type="PROSITE-ProRule" id="PRU01373"/>
    </source>
</evidence>
<evidence type="ECO:0000313" key="11">
    <source>
        <dbReference type="Proteomes" id="UP000199647"/>
    </source>
</evidence>
<keyword evidence="4 7" id="KW-0133">Cell shape</keyword>
<dbReference type="UniPathway" id="UPA00219"/>
<comment type="pathway">
    <text evidence="1 7">Cell wall biogenesis; peptidoglycan biosynthesis.</text>
</comment>
<organism evidence="10 11">
    <name type="scientific">Faunimonas pinastri</name>
    <dbReference type="NCBI Taxonomy" id="1855383"/>
    <lineage>
        <taxon>Bacteria</taxon>
        <taxon>Pseudomonadati</taxon>
        <taxon>Pseudomonadota</taxon>
        <taxon>Alphaproteobacteria</taxon>
        <taxon>Hyphomicrobiales</taxon>
        <taxon>Afifellaceae</taxon>
        <taxon>Faunimonas</taxon>
    </lineage>
</organism>
<dbReference type="SUPFAM" id="SSF141523">
    <property type="entry name" value="L,D-transpeptidase catalytic domain-like"/>
    <property type="match status" value="1"/>
</dbReference>
<dbReference type="STRING" id="1855383.SAMN05216548_106135"/>
<dbReference type="PANTHER" id="PTHR36699">
    <property type="entry name" value="LD-TRANSPEPTIDASE"/>
    <property type="match status" value="1"/>
</dbReference>
<evidence type="ECO:0000256" key="2">
    <source>
        <dbReference type="ARBA" id="ARBA00005992"/>
    </source>
</evidence>
<evidence type="ECO:0000313" key="10">
    <source>
        <dbReference type="EMBL" id="SEQ64926.1"/>
    </source>
</evidence>
<feature type="active site" description="Nucleophile" evidence="7">
    <location>
        <position position="182"/>
    </location>
</feature>
<dbReference type="InterPro" id="IPR005490">
    <property type="entry name" value="LD_TPept_cat_dom"/>
</dbReference>
<feature type="region of interest" description="Disordered" evidence="8">
    <location>
        <begin position="287"/>
        <end position="310"/>
    </location>
</feature>
<proteinExistence type="inferred from homology"/>
<evidence type="ECO:0000256" key="4">
    <source>
        <dbReference type="ARBA" id="ARBA00022960"/>
    </source>
</evidence>
<feature type="active site" description="Proton donor/acceptor" evidence="7">
    <location>
        <position position="174"/>
    </location>
</feature>
<keyword evidence="5 7" id="KW-0573">Peptidoglycan synthesis</keyword>
<keyword evidence="11" id="KW-1185">Reference proteome</keyword>
<evidence type="ECO:0000256" key="1">
    <source>
        <dbReference type="ARBA" id="ARBA00004752"/>
    </source>
</evidence>
<accession>A0A1H9HRM3</accession>
<dbReference type="CDD" id="cd16913">
    <property type="entry name" value="YkuD_like"/>
    <property type="match status" value="1"/>
</dbReference>
<dbReference type="Pfam" id="PF03734">
    <property type="entry name" value="YkuD"/>
    <property type="match status" value="1"/>
</dbReference>
<gene>
    <name evidence="10" type="ORF">SAMN05216548_106135</name>
</gene>
<dbReference type="AlphaFoldDB" id="A0A1H9HRM3"/>
<comment type="similarity">
    <text evidence="2">Belongs to the YkuD family.</text>
</comment>
<dbReference type="GO" id="GO:0008360">
    <property type="term" value="P:regulation of cell shape"/>
    <property type="evidence" value="ECO:0007669"/>
    <property type="project" value="UniProtKB-UniRule"/>
</dbReference>
<evidence type="ECO:0000256" key="8">
    <source>
        <dbReference type="SAM" id="MobiDB-lite"/>
    </source>
</evidence>
<dbReference type="EMBL" id="FOFG01000006">
    <property type="protein sequence ID" value="SEQ64926.1"/>
    <property type="molecule type" value="Genomic_DNA"/>
</dbReference>
<evidence type="ECO:0000256" key="6">
    <source>
        <dbReference type="ARBA" id="ARBA00023316"/>
    </source>
</evidence>
<keyword evidence="3" id="KW-0808">Transferase</keyword>
<evidence type="ECO:0000256" key="3">
    <source>
        <dbReference type="ARBA" id="ARBA00022679"/>
    </source>
</evidence>
<feature type="domain" description="L,D-TPase catalytic" evidence="9">
    <location>
        <begin position="82"/>
        <end position="213"/>
    </location>
</feature>
<reference evidence="10 11" key="1">
    <citation type="submission" date="2016-10" db="EMBL/GenBank/DDBJ databases">
        <authorList>
            <person name="de Groot N.N."/>
        </authorList>
    </citation>
    <scope>NUCLEOTIDE SEQUENCE [LARGE SCALE GENOMIC DNA]</scope>
    <source>
        <strain evidence="10 11">A52C2</strain>
    </source>
</reference>
<protein>
    <submittedName>
        <fullName evidence="10">Murein L,D-transpeptidase YafK</fullName>
    </submittedName>
</protein>
<dbReference type="GO" id="GO:0016740">
    <property type="term" value="F:transferase activity"/>
    <property type="evidence" value="ECO:0007669"/>
    <property type="project" value="UniProtKB-KW"/>
</dbReference>
<keyword evidence="6 7" id="KW-0961">Cell wall biogenesis/degradation</keyword>
<dbReference type="Proteomes" id="UP000199647">
    <property type="component" value="Unassembled WGS sequence"/>
</dbReference>
<dbReference type="GO" id="GO:0004180">
    <property type="term" value="F:carboxypeptidase activity"/>
    <property type="evidence" value="ECO:0007669"/>
    <property type="project" value="UniProtKB-ARBA"/>
</dbReference>
<dbReference type="PANTHER" id="PTHR36699:SF1">
    <property type="entry name" value="L,D-TRANSPEPTIDASE YAFK-RELATED"/>
    <property type="match status" value="1"/>
</dbReference>
<name>A0A1H9HRM3_9HYPH</name>
<dbReference type="RefSeq" id="WP_092496490.1">
    <property type="nucleotide sequence ID" value="NZ_FOFG01000006.1"/>
</dbReference>
<evidence type="ECO:0000259" key="9">
    <source>
        <dbReference type="PROSITE" id="PS52029"/>
    </source>
</evidence>
<dbReference type="PROSITE" id="PS52029">
    <property type="entry name" value="LD_TPASE"/>
    <property type="match status" value="1"/>
</dbReference>
<dbReference type="GO" id="GO:0009252">
    <property type="term" value="P:peptidoglycan biosynthetic process"/>
    <property type="evidence" value="ECO:0007669"/>
    <property type="project" value="UniProtKB-UniPathway"/>
</dbReference>
<dbReference type="InterPro" id="IPR038063">
    <property type="entry name" value="Transpep_catalytic_dom"/>
</dbReference>
<sequence length="328" mass="35585">MIEFLPAGLRNAMRQMRDIGQVVVQACRRAHVRQLASVLGGLVVVASLTGCAGQLGGIRAGRVYPATLRLMQAADMDRYAPILVRIYKEESTLEVWKQDHSGHFQLLKAYPICRFSGALGPKQAEGDHQAPEGFYQVGPAQMNPRSREYLSFNIGYPNAFDASFGRTGSALMVHGGCRSVGCYAMTDEQMREIYALAFEAFKGGQRSFQVQALPFRMTWANLRQHAGDPNVDFWTMLKNGTDEFAKTGLPPQVGVCNQRYVFTPAAALGGADPATLCARPASFPPADLPPASLAPPGVSRPLAYDEQPDPLAAQIQSAEGSYDAGLSR</sequence>
<evidence type="ECO:0000256" key="5">
    <source>
        <dbReference type="ARBA" id="ARBA00022984"/>
    </source>
</evidence>
<dbReference type="GO" id="GO:0071555">
    <property type="term" value="P:cell wall organization"/>
    <property type="evidence" value="ECO:0007669"/>
    <property type="project" value="UniProtKB-UniRule"/>
</dbReference>